<dbReference type="InterPro" id="IPR016186">
    <property type="entry name" value="C-type_lectin-like/link_sf"/>
</dbReference>
<comment type="caution">
    <text evidence="2">The sequence shown here is derived from an EMBL/GenBank/DDBJ whole genome shotgun (WGS) entry which is preliminary data.</text>
</comment>
<sequence length="91" mass="10867">MTNTYYALRLQIHEYMDEESEKRLNWQDALEFCQVQGADLISIHSDEEITIITNLVLQQTNYSFVYFWIGLNNLNQVYQWTDGKPLNFNLI</sequence>
<dbReference type="InterPro" id="IPR016187">
    <property type="entry name" value="CTDL_fold"/>
</dbReference>
<dbReference type="CDD" id="cd00037">
    <property type="entry name" value="CLECT"/>
    <property type="match status" value="1"/>
</dbReference>
<dbReference type="EMBL" id="CAWYQH010000002">
    <property type="protein sequence ID" value="CAK8673211.1"/>
    <property type="molecule type" value="Genomic_DNA"/>
</dbReference>
<dbReference type="InterPro" id="IPR050111">
    <property type="entry name" value="C-type_lectin/snaclec_domain"/>
</dbReference>
<keyword evidence="3" id="KW-1185">Reference proteome</keyword>
<gene>
    <name evidence="2" type="ORF">CVLEPA_LOCUS3024</name>
</gene>
<organism evidence="2 3">
    <name type="scientific">Clavelina lepadiformis</name>
    <name type="common">Light-bulb sea squirt</name>
    <name type="synonym">Ascidia lepadiformis</name>
    <dbReference type="NCBI Taxonomy" id="159417"/>
    <lineage>
        <taxon>Eukaryota</taxon>
        <taxon>Metazoa</taxon>
        <taxon>Chordata</taxon>
        <taxon>Tunicata</taxon>
        <taxon>Ascidiacea</taxon>
        <taxon>Aplousobranchia</taxon>
        <taxon>Clavelinidae</taxon>
        <taxon>Clavelina</taxon>
    </lineage>
</organism>
<accession>A0ABP0F0G7</accession>
<evidence type="ECO:0000313" key="3">
    <source>
        <dbReference type="Proteomes" id="UP001642483"/>
    </source>
</evidence>
<evidence type="ECO:0000259" key="1">
    <source>
        <dbReference type="PROSITE" id="PS50041"/>
    </source>
</evidence>
<feature type="domain" description="C-type lectin" evidence="1">
    <location>
        <begin position="10"/>
        <end position="88"/>
    </location>
</feature>
<proteinExistence type="predicted"/>
<evidence type="ECO:0000313" key="2">
    <source>
        <dbReference type="EMBL" id="CAK8673211.1"/>
    </source>
</evidence>
<dbReference type="Proteomes" id="UP001642483">
    <property type="component" value="Unassembled WGS sequence"/>
</dbReference>
<dbReference type="InterPro" id="IPR001304">
    <property type="entry name" value="C-type_lectin-like"/>
</dbReference>
<dbReference type="PROSITE" id="PS50041">
    <property type="entry name" value="C_TYPE_LECTIN_2"/>
    <property type="match status" value="1"/>
</dbReference>
<reference evidence="2 3" key="1">
    <citation type="submission" date="2024-02" db="EMBL/GenBank/DDBJ databases">
        <authorList>
            <person name="Daric V."/>
            <person name="Darras S."/>
        </authorList>
    </citation>
    <scope>NUCLEOTIDE SEQUENCE [LARGE SCALE GENOMIC DNA]</scope>
</reference>
<name>A0ABP0F0G7_CLALP</name>
<protein>
    <recommendedName>
        <fullName evidence="1">C-type lectin domain-containing protein</fullName>
    </recommendedName>
</protein>
<dbReference type="SUPFAM" id="SSF56436">
    <property type="entry name" value="C-type lectin-like"/>
    <property type="match status" value="1"/>
</dbReference>
<dbReference type="Gene3D" id="3.10.100.10">
    <property type="entry name" value="Mannose-Binding Protein A, subunit A"/>
    <property type="match status" value="1"/>
</dbReference>
<dbReference type="Pfam" id="PF00059">
    <property type="entry name" value="Lectin_C"/>
    <property type="match status" value="1"/>
</dbReference>
<dbReference type="PANTHER" id="PTHR22803">
    <property type="entry name" value="MANNOSE, PHOSPHOLIPASE, LECTIN RECEPTOR RELATED"/>
    <property type="match status" value="1"/>
</dbReference>